<evidence type="ECO:0000256" key="3">
    <source>
        <dbReference type="ARBA" id="ARBA00022692"/>
    </source>
</evidence>
<evidence type="ECO:0000256" key="1">
    <source>
        <dbReference type="ARBA" id="ARBA00004586"/>
    </source>
</evidence>
<keyword evidence="8 10" id="KW-0472">Membrane</keyword>
<feature type="compositionally biased region" description="Polar residues" evidence="9">
    <location>
        <begin position="610"/>
        <end position="629"/>
    </location>
</feature>
<dbReference type="CDD" id="cd21675">
    <property type="entry name" value="SMP_TEX2"/>
    <property type="match status" value="1"/>
</dbReference>
<evidence type="ECO:0000256" key="2">
    <source>
        <dbReference type="ARBA" id="ARBA00022448"/>
    </source>
</evidence>
<proteinExistence type="predicted"/>
<feature type="region of interest" description="Disordered" evidence="9">
    <location>
        <begin position="814"/>
        <end position="964"/>
    </location>
</feature>
<evidence type="ECO:0000259" key="11">
    <source>
        <dbReference type="PROSITE" id="PS51847"/>
    </source>
</evidence>
<evidence type="ECO:0000256" key="10">
    <source>
        <dbReference type="SAM" id="Phobius"/>
    </source>
</evidence>
<keyword evidence="2" id="KW-0813">Transport</keyword>
<dbReference type="Pfam" id="PF10296">
    <property type="entry name" value="MMM1"/>
    <property type="match status" value="1"/>
</dbReference>
<dbReference type="GO" id="GO:0005789">
    <property type="term" value="C:endoplasmic reticulum membrane"/>
    <property type="evidence" value="ECO:0007669"/>
    <property type="project" value="UniProtKB-SubCell"/>
</dbReference>
<evidence type="ECO:0000256" key="9">
    <source>
        <dbReference type="SAM" id="MobiDB-lite"/>
    </source>
</evidence>
<dbReference type="PANTHER" id="PTHR13466">
    <property type="entry name" value="TEX2 PROTEIN-RELATED"/>
    <property type="match status" value="1"/>
</dbReference>
<dbReference type="PANTHER" id="PTHR13466:SF19">
    <property type="entry name" value="NUCLEUS-VACUOLE JUNCTION PROTEIN 2"/>
    <property type="match status" value="1"/>
</dbReference>
<feature type="compositionally biased region" description="Low complexity" evidence="9">
    <location>
        <begin position="539"/>
        <end position="554"/>
    </location>
</feature>
<keyword evidence="3 10" id="KW-0812">Transmembrane</keyword>
<feature type="compositionally biased region" description="Basic and acidic residues" evidence="9">
    <location>
        <begin position="911"/>
        <end position="928"/>
    </location>
</feature>
<evidence type="ECO:0000256" key="4">
    <source>
        <dbReference type="ARBA" id="ARBA00022824"/>
    </source>
</evidence>
<reference evidence="12" key="1">
    <citation type="journal article" date="2018" name="Phytopathology">
        <title>Evidence for Sexual Reproduction: Identification, Frequency, and Spatial Distribution of Venturia effusa (Pecan Scab) Mating Type Idiomorphs.</title>
        <authorList>
            <person name="Young C."/>
            <person name="Bock C."/>
            <person name="Charlton N."/>
            <person name="Mattupalli C."/>
            <person name="Krom N.D."/>
            <person name="Bowen J.K."/>
            <person name="Templeton M.D."/>
            <person name="Plummer K."/>
            <person name="Wood B.W."/>
        </authorList>
    </citation>
    <scope>NUCLEOTIDE SEQUENCE</scope>
    <source>
        <strain evidence="12">MNH120</strain>
    </source>
</reference>
<dbReference type="InterPro" id="IPR019411">
    <property type="entry name" value="MMM1_dom"/>
</dbReference>
<keyword evidence="6" id="KW-0445">Lipid transport</keyword>
<feature type="domain" description="SMP-LTD" evidence="11">
    <location>
        <begin position="278"/>
        <end position="471"/>
    </location>
</feature>
<evidence type="ECO:0000256" key="6">
    <source>
        <dbReference type="ARBA" id="ARBA00023055"/>
    </source>
</evidence>
<feature type="region of interest" description="Disordered" evidence="9">
    <location>
        <begin position="524"/>
        <end position="554"/>
    </location>
</feature>
<keyword evidence="4" id="KW-0256">Endoplasmic reticulum</keyword>
<dbReference type="GO" id="GO:1990456">
    <property type="term" value="P:mitochondrion-endoplasmic reticulum membrane tethering"/>
    <property type="evidence" value="ECO:0007669"/>
    <property type="project" value="TreeGrafter"/>
</dbReference>
<comment type="subcellular location">
    <subcellularLocation>
        <location evidence="1">Endoplasmic reticulum membrane</location>
    </subcellularLocation>
</comment>
<feature type="transmembrane region" description="Helical" evidence="10">
    <location>
        <begin position="7"/>
        <end position="32"/>
    </location>
</feature>
<dbReference type="GO" id="GO:0032865">
    <property type="term" value="C:ERMES complex"/>
    <property type="evidence" value="ECO:0007669"/>
    <property type="project" value="TreeGrafter"/>
</dbReference>
<feature type="compositionally biased region" description="Basic and acidic residues" evidence="9">
    <location>
        <begin position="884"/>
        <end position="894"/>
    </location>
</feature>
<feature type="region of interest" description="Disordered" evidence="9">
    <location>
        <begin position="610"/>
        <end position="671"/>
    </location>
</feature>
<feature type="compositionally biased region" description="Polar residues" evidence="9">
    <location>
        <begin position="653"/>
        <end position="670"/>
    </location>
</feature>
<feature type="compositionally biased region" description="Low complexity" evidence="9">
    <location>
        <begin position="846"/>
        <end position="868"/>
    </location>
</feature>
<evidence type="ECO:0000256" key="8">
    <source>
        <dbReference type="ARBA" id="ARBA00023136"/>
    </source>
</evidence>
<evidence type="ECO:0000256" key="7">
    <source>
        <dbReference type="ARBA" id="ARBA00023121"/>
    </source>
</evidence>
<dbReference type="InterPro" id="IPR031468">
    <property type="entry name" value="SMP_LBD"/>
</dbReference>
<keyword evidence="7" id="KW-0446">Lipid-binding</keyword>
<protein>
    <recommendedName>
        <fullName evidence="11">SMP-LTD domain-containing protein</fullName>
    </recommendedName>
</protein>
<name>A0A2L0WQJ0_VENIN</name>
<dbReference type="PROSITE" id="PS51847">
    <property type="entry name" value="SMP"/>
    <property type="match status" value="1"/>
</dbReference>
<dbReference type="GO" id="GO:0015914">
    <property type="term" value="P:phospholipid transport"/>
    <property type="evidence" value="ECO:0007669"/>
    <property type="project" value="TreeGrafter"/>
</dbReference>
<dbReference type="AlphaFoldDB" id="A0A2L0WQJ0"/>
<evidence type="ECO:0000313" key="12">
    <source>
        <dbReference type="EMBL" id="AVA29527.1"/>
    </source>
</evidence>
<keyword evidence="5 10" id="KW-1133">Transmembrane helix</keyword>
<feature type="region of interest" description="Disordered" evidence="9">
    <location>
        <begin position="763"/>
        <end position="787"/>
    </location>
</feature>
<evidence type="ECO:0000256" key="5">
    <source>
        <dbReference type="ARBA" id="ARBA00022989"/>
    </source>
</evidence>
<organism evidence="12">
    <name type="scientific">Venturia inaequalis</name>
    <name type="common">Apple scab fungus</name>
    <dbReference type="NCBI Taxonomy" id="5025"/>
    <lineage>
        <taxon>Eukaryota</taxon>
        <taxon>Fungi</taxon>
        <taxon>Dikarya</taxon>
        <taxon>Ascomycota</taxon>
        <taxon>Pezizomycotina</taxon>
        <taxon>Dothideomycetes</taxon>
        <taxon>Pleosporomycetidae</taxon>
        <taxon>Venturiales</taxon>
        <taxon>Venturiaceae</taxon>
        <taxon>Venturia</taxon>
    </lineage>
</organism>
<sequence length="964" mass="104482">MVTFTAFLTIYLVGGLTFVPLVVCLLLAHAYYTFPIRDAHTLPEKEAEHLQIHTAELKGTLSEKDLASLPPGTRSSSQERDVAAGYFAVCREFVPGGVNGKPPERTTPAGEVVAVESPSVYQSMYRSIFDRNKVPGPAIEQVNGNRQATKKARNVFYIVLRLGHLMLYDDTEQLDVRHVISLALYDIDIYAGGEEILEGELFVKRNCIRLKRRQDREVPAEDSKPFCLFSDNCSEKEDFYRALLQNQDHVSGIMRRSPEVLQFETDHIIKLVQQLHASGENLQTRWINALIGRLFLSLYKTQETHDLIHTKITKKITRVSKPSFIESISVNNIDMGNSAPIFTNPRLRELTVDGDLTIETDVKYTGGFKLEIAAVAIVDLGQRFKPRKINILLAGICKRLEGHLLVRVKPPPSNRIWISFETMPKLELSIEPIVSSRQITYNFILRAIESKIREVVADTLVVPNWDDIPFCDTLRQTTRGGIWLEPHSSISGFRDDAVDSLQPAPEGIDVQMAMDAATTVAAKSASTPTLIGRRGTGASSNKRPLPSSSSAVGISSALDDSPALVKPKSLRSNSFANAASPAVSLNVQARRESHPANQDAASMIKDIYSRSQNSSPVESPIGSPSASDLRSSKRRSTFASSDNSPEGLEDSYENSTATGGASHPFESSQEVLEEELADRLTGTSFTNTPVGSIKRQSLAANAASATATARKWGFDLLAKHQAARPNAAPGSPADSTPFDSTQHFATNVKAATTPFPVISSGLGSPSNPIGRGHPHGTPIPRTSTSGAKVGWTAALGSLTKRKPVTISSIIDKSGKPIIPATGLQTKSSDSLSSSPPPPPLPQRPNAAHAARGSASSSSTRRSVGSASVEGGKKISQDEILIIKAPKEEGEHDVDFPDYDNAQVEGMEGVDADARTLGRDNLRSERDETIPEPLSKGGGQSSIKDPDVRTGTRSISKVRNKEGVE</sequence>
<accession>A0A2L0WQJ0</accession>
<dbReference type="GO" id="GO:0008289">
    <property type="term" value="F:lipid binding"/>
    <property type="evidence" value="ECO:0007669"/>
    <property type="project" value="UniProtKB-KW"/>
</dbReference>
<dbReference type="EMBL" id="MG818328">
    <property type="protein sequence ID" value="AVA29527.1"/>
    <property type="molecule type" value="Genomic_DNA"/>
</dbReference>